<dbReference type="AlphaFoldDB" id="A0A2R6X772"/>
<gene>
    <name evidence="1" type="ORF">MARPO_0032s0126</name>
</gene>
<organism evidence="1 2">
    <name type="scientific">Marchantia polymorpha</name>
    <name type="common">Common liverwort</name>
    <name type="synonym">Marchantia aquatica</name>
    <dbReference type="NCBI Taxonomy" id="3197"/>
    <lineage>
        <taxon>Eukaryota</taxon>
        <taxon>Viridiplantae</taxon>
        <taxon>Streptophyta</taxon>
        <taxon>Embryophyta</taxon>
        <taxon>Marchantiophyta</taxon>
        <taxon>Marchantiopsida</taxon>
        <taxon>Marchantiidae</taxon>
        <taxon>Marchantiales</taxon>
        <taxon>Marchantiaceae</taxon>
        <taxon>Marchantia</taxon>
    </lineage>
</organism>
<protein>
    <submittedName>
        <fullName evidence="1">Uncharacterized protein</fullName>
    </submittedName>
</protein>
<reference evidence="2" key="1">
    <citation type="journal article" date="2017" name="Cell">
        <title>Insights into land plant evolution garnered from the Marchantia polymorpha genome.</title>
        <authorList>
            <person name="Bowman J.L."/>
            <person name="Kohchi T."/>
            <person name="Yamato K.T."/>
            <person name="Jenkins J."/>
            <person name="Shu S."/>
            <person name="Ishizaki K."/>
            <person name="Yamaoka S."/>
            <person name="Nishihama R."/>
            <person name="Nakamura Y."/>
            <person name="Berger F."/>
            <person name="Adam C."/>
            <person name="Aki S.S."/>
            <person name="Althoff F."/>
            <person name="Araki T."/>
            <person name="Arteaga-Vazquez M.A."/>
            <person name="Balasubrmanian S."/>
            <person name="Barry K."/>
            <person name="Bauer D."/>
            <person name="Boehm C.R."/>
            <person name="Briginshaw L."/>
            <person name="Caballero-Perez J."/>
            <person name="Catarino B."/>
            <person name="Chen F."/>
            <person name="Chiyoda S."/>
            <person name="Chovatia M."/>
            <person name="Davies K.M."/>
            <person name="Delmans M."/>
            <person name="Demura T."/>
            <person name="Dierschke T."/>
            <person name="Dolan L."/>
            <person name="Dorantes-Acosta A.E."/>
            <person name="Eklund D.M."/>
            <person name="Florent S.N."/>
            <person name="Flores-Sandoval E."/>
            <person name="Fujiyama A."/>
            <person name="Fukuzawa H."/>
            <person name="Galik B."/>
            <person name="Grimanelli D."/>
            <person name="Grimwood J."/>
            <person name="Grossniklaus U."/>
            <person name="Hamada T."/>
            <person name="Haseloff J."/>
            <person name="Hetherington A.J."/>
            <person name="Higo A."/>
            <person name="Hirakawa Y."/>
            <person name="Hundley H.N."/>
            <person name="Ikeda Y."/>
            <person name="Inoue K."/>
            <person name="Inoue S.I."/>
            <person name="Ishida S."/>
            <person name="Jia Q."/>
            <person name="Kakita M."/>
            <person name="Kanazawa T."/>
            <person name="Kawai Y."/>
            <person name="Kawashima T."/>
            <person name="Kennedy M."/>
            <person name="Kinose K."/>
            <person name="Kinoshita T."/>
            <person name="Kohara Y."/>
            <person name="Koide E."/>
            <person name="Komatsu K."/>
            <person name="Kopischke S."/>
            <person name="Kubo M."/>
            <person name="Kyozuka J."/>
            <person name="Lagercrantz U."/>
            <person name="Lin S.S."/>
            <person name="Lindquist E."/>
            <person name="Lipzen A.M."/>
            <person name="Lu C.W."/>
            <person name="De Luna E."/>
            <person name="Martienssen R.A."/>
            <person name="Minamino N."/>
            <person name="Mizutani M."/>
            <person name="Mizutani M."/>
            <person name="Mochizuki N."/>
            <person name="Monte I."/>
            <person name="Mosher R."/>
            <person name="Nagasaki H."/>
            <person name="Nakagami H."/>
            <person name="Naramoto S."/>
            <person name="Nishitani K."/>
            <person name="Ohtani M."/>
            <person name="Okamoto T."/>
            <person name="Okumura M."/>
            <person name="Phillips J."/>
            <person name="Pollak B."/>
            <person name="Reinders A."/>
            <person name="Rovekamp M."/>
            <person name="Sano R."/>
            <person name="Sawa S."/>
            <person name="Schmid M.W."/>
            <person name="Shirakawa M."/>
            <person name="Solano R."/>
            <person name="Spunde A."/>
            <person name="Suetsugu N."/>
            <person name="Sugano S."/>
            <person name="Sugiyama A."/>
            <person name="Sun R."/>
            <person name="Suzuki Y."/>
            <person name="Takenaka M."/>
            <person name="Takezawa D."/>
            <person name="Tomogane H."/>
            <person name="Tsuzuki M."/>
            <person name="Ueda T."/>
            <person name="Umeda M."/>
            <person name="Ward J.M."/>
            <person name="Watanabe Y."/>
            <person name="Yazaki K."/>
            <person name="Yokoyama R."/>
            <person name="Yoshitake Y."/>
            <person name="Yotsui I."/>
            <person name="Zachgo S."/>
            <person name="Schmutz J."/>
        </authorList>
    </citation>
    <scope>NUCLEOTIDE SEQUENCE [LARGE SCALE GENOMIC DNA]</scope>
    <source>
        <strain evidence="2">Tak-1</strain>
    </source>
</reference>
<accession>A0A2R6X772</accession>
<dbReference type="EMBL" id="KZ772704">
    <property type="protein sequence ID" value="PTQ41956.1"/>
    <property type="molecule type" value="Genomic_DNA"/>
</dbReference>
<dbReference type="Proteomes" id="UP000244005">
    <property type="component" value="Unassembled WGS sequence"/>
</dbReference>
<evidence type="ECO:0000313" key="2">
    <source>
        <dbReference type="Proteomes" id="UP000244005"/>
    </source>
</evidence>
<name>A0A2R6X772_MARPO</name>
<sequence length="69" mass="7886">MGLVPVASVMIKNYDINDLSYIQPNLALPMALIMQFGPYRLTMTILPCLELQPQVRQYQQILHSVQTHS</sequence>
<evidence type="ECO:0000313" key="1">
    <source>
        <dbReference type="EMBL" id="PTQ41956.1"/>
    </source>
</evidence>
<dbReference type="Gramene" id="Mp5g14340.1">
    <property type="protein sequence ID" value="Mp5g14340.1.cds1"/>
    <property type="gene ID" value="Mp5g14340"/>
</dbReference>
<keyword evidence="2" id="KW-1185">Reference proteome</keyword>
<proteinExistence type="predicted"/>